<protein>
    <recommendedName>
        <fullName evidence="4">Alpha-galactosidase NEW3 domain-containing protein</fullName>
    </recommendedName>
</protein>
<evidence type="ECO:0000313" key="2">
    <source>
        <dbReference type="EMBL" id="KSW11844.1"/>
    </source>
</evidence>
<gene>
    <name evidence="2" type="ORF">CF15_03315</name>
</gene>
<dbReference type="RefSeq" id="WP_058370522.1">
    <property type="nucleotide sequence ID" value="NZ_LNTB01000001.1"/>
</dbReference>
<keyword evidence="1" id="KW-0812">Transmembrane</keyword>
<dbReference type="OrthoDB" id="18110at2157"/>
<keyword evidence="3" id="KW-1185">Reference proteome</keyword>
<dbReference type="EMBL" id="LNTB01000001">
    <property type="protein sequence ID" value="KSW11844.1"/>
    <property type="molecule type" value="Genomic_DNA"/>
</dbReference>
<keyword evidence="1" id="KW-1133">Transmembrane helix</keyword>
<organism evidence="2 3">
    <name type="scientific">Pyrodictium occultum</name>
    <dbReference type="NCBI Taxonomy" id="2309"/>
    <lineage>
        <taxon>Archaea</taxon>
        <taxon>Thermoproteota</taxon>
        <taxon>Thermoprotei</taxon>
        <taxon>Desulfurococcales</taxon>
        <taxon>Pyrodictiaceae</taxon>
        <taxon>Pyrodictium</taxon>
    </lineage>
</organism>
<accession>A0A0V8RUU7</accession>
<dbReference type="PANTHER" id="PTHR35902">
    <property type="entry name" value="S-LAYER DOMAIN-LIKE PROTEIN-RELATED"/>
    <property type="match status" value="1"/>
</dbReference>
<proteinExistence type="predicted"/>
<dbReference type="PANTHER" id="PTHR35902:SF6">
    <property type="entry name" value="CONSERVED WITHIN P. AEROPHILUM"/>
    <property type="match status" value="1"/>
</dbReference>
<evidence type="ECO:0000313" key="3">
    <source>
        <dbReference type="Proteomes" id="UP000053352"/>
    </source>
</evidence>
<sequence length="1293" mass="137124">MHRIRAALVVLAAAVALLLLAPALPKASAAQAPIGFELIAESFTRPGGGPPIAGEDALLHIEWLHEGYLAADSVYAVISLPEGFSPQRLVVHLGPSHPGDILVVEKTVRIVNAAPGVYTANVTLHAVAGSASYEFNYTLRLQVSLCPPGLTVSARLTPFSYPGSNNVRLRVTLDNKGPGEVSNATLSIQLPRGWWPRGNESWSIDRLGVNESSSHEVTGVYVPAWVSPGVYYAKLYMDYYCTIDNTTRHVEYRLPLPIRVDEPEQMRVEPLLLGWAWGAAYPGEASTPIGIVLVNREPYTVTGLVAVLQLPQGMSIAGGSERVYRTALSNLAAGYGDTITLTPRVDVDGSLAPGVYNASLQLIFTVSWQGATTTLPAVFNFSLPVASPASLKAKILYAGWSDGYAYPGEVSAPLRVAVENLEDATVTDAVLTIQLPQGITWRGQQTARITAGNLAAGYGGVVELSTALDISPRLPPGRYTANATLVLVLRRSDNSVAVKSMKIPLVLIISPKRAERVEIVSARWATWVTGDKAYSATLDLSIGYWGHGTLRYLVVEARPLRGAALRAGKPSATVVQRLDLAPGDIASISIPGVSIAGNATRVVMALNVTAVISSPGGGVYNISARRIIELSPLREQPLRLGYVDVATAHLVPSSSNVEVDVGIANTAPEQVTILSASPGSVPGVEARLVGGDCLTAGVAPGSVCTLRLEVNVSSSARPGAYSVPLTIWYSYHGEAGTVVTGRQEVTVPLVVEPVGDYAPRLLVARAYPATAPGTAPVHVYPGDEAVPLQIEVYNPGRYQATGVLVRLKPLDQRVEVASQPQACNALAPGSSCTVTAYLRVAPGAQPGPHRLEVTISYIFTGFNAHVVVESRRNITLVVDDPNKAVYLLDAGWLYTPRPGTRTAVLLLRVYTDPSRAARISSIVVKLPPGLFNPQTGGDMVVAVPEAEALAQLPPGSAGGRSPGVNLERLLNRVSGAALAGEAEVYVAQVGVNTTRPGSAALVVDIAWVDQLGYLHHAVKQLEIALPMSPSIIEVRAPVYADLRGGVATVNVTLLNEGPSLVYNVYAVLAPVSTAGYVASSTRYLPVLEPGEPVNLTYRVVFNPASFGSSKSYTFTGLLTLVYEDAAGRLNTLNTSIAFIMRPSIILRFTQLDAEWHNGTLIIKGIIANEGVETAEAVRIEAYADGGHASILLGSLDPSSETPFRLELHLQRRPEEARITVYYSDSYGIVYSMNETLPVREAVPSNTPAAGKSMEARPPLSPSEVGGVAAVLAALAAVLGYVAYTRHHRLPGNV</sequence>
<evidence type="ECO:0008006" key="4">
    <source>
        <dbReference type="Google" id="ProtNLM"/>
    </source>
</evidence>
<evidence type="ECO:0000256" key="1">
    <source>
        <dbReference type="SAM" id="Phobius"/>
    </source>
</evidence>
<name>A0A0V8RUU7_PYROC</name>
<dbReference type="Proteomes" id="UP000053352">
    <property type="component" value="Unassembled WGS sequence"/>
</dbReference>
<comment type="caution">
    <text evidence="2">The sequence shown here is derived from an EMBL/GenBank/DDBJ whole genome shotgun (WGS) entry which is preliminary data.</text>
</comment>
<reference evidence="2 3" key="1">
    <citation type="submission" date="2015-11" db="EMBL/GenBank/DDBJ databases">
        <title>Genome sequence of Pyrodictium occultum PL-19, a marine hyperthermophilic archaeon isolated from Volcano, Italy.</title>
        <authorList>
            <person name="Utturkar S."/>
            <person name="Huber H."/>
            <person name="Leptihn S."/>
            <person name="Brown S."/>
            <person name="Stetter K.O."/>
            <person name="Podar M."/>
        </authorList>
    </citation>
    <scope>NUCLEOTIDE SEQUENCE [LARGE SCALE GENOMIC DNA]</scope>
    <source>
        <strain evidence="2 3">PL-19</strain>
    </source>
</reference>
<feature type="transmembrane region" description="Helical" evidence="1">
    <location>
        <begin position="1264"/>
        <end position="1283"/>
    </location>
</feature>
<dbReference type="STRING" id="2309.CF15_03315"/>
<keyword evidence="1" id="KW-0472">Membrane</keyword>